<accession>A0A9P1BL56</accession>
<evidence type="ECO:0000313" key="2">
    <source>
        <dbReference type="EMBL" id="CAI3974730.1"/>
    </source>
</evidence>
<proteinExistence type="predicted"/>
<protein>
    <submittedName>
        <fullName evidence="3">Ribosome biogenesis protein NSA2 homolog</fullName>
    </submittedName>
</protein>
<evidence type="ECO:0000313" key="4">
    <source>
        <dbReference type="Proteomes" id="UP001152797"/>
    </source>
</evidence>
<dbReference type="AlphaFoldDB" id="A0A9P1BL56"/>
<dbReference type="EMBL" id="CAMXCT010000154">
    <property type="protein sequence ID" value="CAI3974730.1"/>
    <property type="molecule type" value="Genomic_DNA"/>
</dbReference>
<dbReference type="EMBL" id="CAMXCT020000154">
    <property type="protein sequence ID" value="CAL1128105.1"/>
    <property type="molecule type" value="Genomic_DNA"/>
</dbReference>
<feature type="compositionally biased region" description="Low complexity" evidence="1">
    <location>
        <begin position="68"/>
        <end position="83"/>
    </location>
</feature>
<dbReference type="EMBL" id="CAMXCT030000154">
    <property type="protein sequence ID" value="CAL4762042.1"/>
    <property type="molecule type" value="Genomic_DNA"/>
</dbReference>
<reference evidence="3 4" key="2">
    <citation type="submission" date="2024-05" db="EMBL/GenBank/DDBJ databases">
        <authorList>
            <person name="Chen Y."/>
            <person name="Shah S."/>
            <person name="Dougan E. K."/>
            <person name="Thang M."/>
            <person name="Chan C."/>
        </authorList>
    </citation>
    <scope>NUCLEOTIDE SEQUENCE [LARGE SCALE GENOMIC DNA]</scope>
</reference>
<organism evidence="2">
    <name type="scientific">Cladocopium goreaui</name>
    <dbReference type="NCBI Taxonomy" id="2562237"/>
    <lineage>
        <taxon>Eukaryota</taxon>
        <taxon>Sar</taxon>
        <taxon>Alveolata</taxon>
        <taxon>Dinophyceae</taxon>
        <taxon>Suessiales</taxon>
        <taxon>Symbiodiniaceae</taxon>
        <taxon>Cladocopium</taxon>
    </lineage>
</organism>
<dbReference type="Proteomes" id="UP001152797">
    <property type="component" value="Unassembled WGS sequence"/>
</dbReference>
<keyword evidence="4" id="KW-1185">Reference proteome</keyword>
<sequence length="130" mass="14262">MCPPGLPPSLWWRQRRERSERPPDGIRARECRQLMLRRVWAELPQLLPIEGDMPSVLVPPLAATGQMSSSSEVSPHASSHNSSRVVGRDRDSNTASLSLASVVDEPLPDLPAWLTSEPSTPQSGFSDISP</sequence>
<evidence type="ECO:0000313" key="3">
    <source>
        <dbReference type="EMBL" id="CAL4762042.1"/>
    </source>
</evidence>
<comment type="caution">
    <text evidence="2">The sequence shown here is derived from an EMBL/GenBank/DDBJ whole genome shotgun (WGS) entry which is preliminary data.</text>
</comment>
<feature type="compositionally biased region" description="Polar residues" evidence="1">
    <location>
        <begin position="116"/>
        <end position="130"/>
    </location>
</feature>
<gene>
    <name evidence="2" type="ORF">C1SCF055_LOCUS3109</name>
</gene>
<reference evidence="2" key="1">
    <citation type="submission" date="2022-10" db="EMBL/GenBank/DDBJ databases">
        <authorList>
            <person name="Chen Y."/>
            <person name="Dougan E. K."/>
            <person name="Chan C."/>
            <person name="Rhodes N."/>
            <person name="Thang M."/>
        </authorList>
    </citation>
    <scope>NUCLEOTIDE SEQUENCE</scope>
</reference>
<feature type="region of interest" description="Disordered" evidence="1">
    <location>
        <begin position="55"/>
        <end position="130"/>
    </location>
</feature>
<name>A0A9P1BL56_9DINO</name>
<evidence type="ECO:0000256" key="1">
    <source>
        <dbReference type="SAM" id="MobiDB-lite"/>
    </source>
</evidence>